<dbReference type="EMBL" id="BARW01027373">
    <property type="protein sequence ID" value="GAJ15186.1"/>
    <property type="molecule type" value="Genomic_DNA"/>
</dbReference>
<accession>X1VIZ4</accession>
<organism evidence="1">
    <name type="scientific">marine sediment metagenome</name>
    <dbReference type="NCBI Taxonomy" id="412755"/>
    <lineage>
        <taxon>unclassified sequences</taxon>
        <taxon>metagenomes</taxon>
        <taxon>ecological metagenomes</taxon>
    </lineage>
</organism>
<proteinExistence type="predicted"/>
<protein>
    <submittedName>
        <fullName evidence="1">Uncharacterized protein</fullName>
    </submittedName>
</protein>
<evidence type="ECO:0000313" key="1">
    <source>
        <dbReference type="EMBL" id="GAJ15186.1"/>
    </source>
</evidence>
<reference evidence="1" key="1">
    <citation type="journal article" date="2014" name="Front. Microbiol.">
        <title>High frequency of phylogenetically diverse reductive dehalogenase-homologous genes in deep subseafloor sedimentary metagenomes.</title>
        <authorList>
            <person name="Kawai M."/>
            <person name="Futagami T."/>
            <person name="Toyoda A."/>
            <person name="Takaki Y."/>
            <person name="Nishi S."/>
            <person name="Hori S."/>
            <person name="Arai W."/>
            <person name="Tsubouchi T."/>
            <person name="Morono Y."/>
            <person name="Uchiyama I."/>
            <person name="Ito T."/>
            <person name="Fujiyama A."/>
            <person name="Inagaki F."/>
            <person name="Takami H."/>
        </authorList>
    </citation>
    <scope>NUCLEOTIDE SEQUENCE</scope>
    <source>
        <strain evidence="1">Expedition CK06-06</strain>
    </source>
</reference>
<feature type="non-terminal residue" evidence="1">
    <location>
        <position position="191"/>
    </location>
</feature>
<comment type="caution">
    <text evidence="1">The sequence shown here is derived from an EMBL/GenBank/DDBJ whole genome shotgun (WGS) entry which is preliminary data.</text>
</comment>
<sequence length="191" mass="20274">MPVQAASEWRFIITKVTVVDCHPAAVVPSSTVPVPYSAAVHSTSGAVICGNGGNGGDGGGSNEGYANYGGNWSRSNAISYDPDSALIEFVTGDLWEHWVWDLGFYYATIYDVNMTSYFGDYRWYSGYGGGAFCDIGSNVTFINCEIRGNRTYGGMSGIGGEIAGTSRNLEPVLAYEIPTYGAGIYCAADSV</sequence>
<gene>
    <name evidence="1" type="ORF">S12H4_44429</name>
</gene>
<dbReference type="AlphaFoldDB" id="X1VIZ4"/>
<name>X1VIZ4_9ZZZZ</name>